<dbReference type="SMART" id="SM00530">
    <property type="entry name" value="HTH_XRE"/>
    <property type="match status" value="1"/>
</dbReference>
<dbReference type="SUPFAM" id="SSF47413">
    <property type="entry name" value="lambda repressor-like DNA-binding domains"/>
    <property type="match status" value="1"/>
</dbReference>
<reference evidence="2 3" key="1">
    <citation type="submission" date="2020-01" db="EMBL/GenBank/DDBJ databases">
        <authorList>
            <person name="Lee S.D."/>
        </authorList>
    </citation>
    <scope>NUCLEOTIDE SEQUENCE [LARGE SCALE GENOMIC DNA]</scope>
    <source>
        <strain evidence="2 3">SAP-1</strain>
    </source>
</reference>
<dbReference type="Gene3D" id="1.10.260.40">
    <property type="entry name" value="lambda repressor-like DNA-binding domains"/>
    <property type="match status" value="1"/>
</dbReference>
<dbReference type="Pfam" id="PF13560">
    <property type="entry name" value="HTH_31"/>
    <property type="match status" value="1"/>
</dbReference>
<dbReference type="PANTHER" id="PTHR35010:SF2">
    <property type="entry name" value="BLL4672 PROTEIN"/>
    <property type="match status" value="1"/>
</dbReference>
<gene>
    <name evidence="2" type="ORF">GW590_23120</name>
</gene>
<dbReference type="Pfam" id="PF17765">
    <property type="entry name" value="MLTR_LBD"/>
    <property type="match status" value="1"/>
</dbReference>
<keyword evidence="3" id="KW-1185">Reference proteome</keyword>
<evidence type="ECO:0000313" key="3">
    <source>
        <dbReference type="Proteomes" id="UP000585363"/>
    </source>
</evidence>
<dbReference type="GO" id="GO:0003677">
    <property type="term" value="F:DNA binding"/>
    <property type="evidence" value="ECO:0007669"/>
    <property type="project" value="InterPro"/>
</dbReference>
<accession>A0A848MS10</accession>
<dbReference type="RefSeq" id="WP_169405452.1">
    <property type="nucleotide sequence ID" value="NZ_JAADJU010000017.1"/>
</dbReference>
<evidence type="ECO:0000313" key="2">
    <source>
        <dbReference type="EMBL" id="NMP29740.1"/>
    </source>
</evidence>
<protein>
    <submittedName>
        <fullName evidence="2">Helix-turn-helix domain-containing protein</fullName>
    </submittedName>
</protein>
<dbReference type="InterPro" id="IPR001387">
    <property type="entry name" value="Cro/C1-type_HTH"/>
</dbReference>
<evidence type="ECO:0000259" key="1">
    <source>
        <dbReference type="SMART" id="SM00530"/>
    </source>
</evidence>
<name>A0A848MS10_9GAMM</name>
<dbReference type="InterPro" id="IPR010982">
    <property type="entry name" value="Lambda_DNA-bd_dom_sf"/>
</dbReference>
<dbReference type="CDD" id="cd00093">
    <property type="entry name" value="HTH_XRE"/>
    <property type="match status" value="1"/>
</dbReference>
<dbReference type="AlphaFoldDB" id="A0A848MS10"/>
<proteinExistence type="predicted"/>
<dbReference type="PANTHER" id="PTHR35010">
    <property type="entry name" value="BLL4672 PROTEIN-RELATED"/>
    <property type="match status" value="1"/>
</dbReference>
<dbReference type="Proteomes" id="UP000585363">
    <property type="component" value="Unassembled WGS sequence"/>
</dbReference>
<dbReference type="Gene3D" id="3.30.450.180">
    <property type="match status" value="1"/>
</dbReference>
<sequence length="283" mass="31886">MSDQNLLGNYLKDRRSKLDAASLGYSMTRRRTPGLRREEVALRANVSTTWYTWLEQGREGAPSSEVLERLAQALVLSEVERDYLFLLAQNRLPQLQNQPEMTVSPQLQRLLDAMETIPAFIKTPDWTVVAWNRAAALVMADYASMPVAQRNILRMLFSNPRKQASMPDWDKVARFVVATFRTETARAGMSSSIQALVDELSALSPQFRELWLDQDVSNHGEGRKAIYHATRGIIHLDYSSFAVDGSPHLSMVVYNPATEYDKTVVRELLSTAAPARLAVSKIT</sequence>
<feature type="domain" description="HTH cro/C1-type" evidence="1">
    <location>
        <begin position="10"/>
        <end position="81"/>
    </location>
</feature>
<dbReference type="EMBL" id="JAADJU010000017">
    <property type="protein sequence ID" value="NMP29740.1"/>
    <property type="molecule type" value="Genomic_DNA"/>
</dbReference>
<organism evidence="2 3">
    <name type="scientific">Rouxiella aceris</name>
    <dbReference type="NCBI Taxonomy" id="2703884"/>
    <lineage>
        <taxon>Bacteria</taxon>
        <taxon>Pseudomonadati</taxon>
        <taxon>Pseudomonadota</taxon>
        <taxon>Gammaproteobacteria</taxon>
        <taxon>Enterobacterales</taxon>
        <taxon>Yersiniaceae</taxon>
        <taxon>Rouxiella</taxon>
    </lineage>
</organism>
<reference evidence="2 3" key="2">
    <citation type="submission" date="2020-06" db="EMBL/GenBank/DDBJ databases">
        <title>Polyphasic characterization of a Rahnella strain isolated from tree sap.</title>
        <authorList>
            <person name="Kim I.S."/>
        </authorList>
    </citation>
    <scope>NUCLEOTIDE SEQUENCE [LARGE SCALE GENOMIC DNA]</scope>
    <source>
        <strain evidence="2 3">SAP-1</strain>
    </source>
</reference>
<dbReference type="InterPro" id="IPR041413">
    <property type="entry name" value="MLTR_LBD"/>
</dbReference>
<comment type="caution">
    <text evidence="2">The sequence shown here is derived from an EMBL/GenBank/DDBJ whole genome shotgun (WGS) entry which is preliminary data.</text>
</comment>